<sequence length="62" mass="6499">MDKVKLILTRGAVVSPGVNAVKDEVIEVGSDIARNLRQAGAAKVADKDAKIGKPATIKTNKK</sequence>
<organism evidence="1 2">
    <name type="scientific">Vibrio algicola</name>
    <dbReference type="NCBI Taxonomy" id="2662262"/>
    <lineage>
        <taxon>Bacteria</taxon>
        <taxon>Pseudomonadati</taxon>
        <taxon>Pseudomonadota</taxon>
        <taxon>Gammaproteobacteria</taxon>
        <taxon>Vibrionales</taxon>
        <taxon>Vibrionaceae</taxon>
        <taxon>Vibrio</taxon>
    </lineage>
</organism>
<protein>
    <submittedName>
        <fullName evidence="1">Uncharacterized protein</fullName>
    </submittedName>
</protein>
<evidence type="ECO:0000313" key="2">
    <source>
        <dbReference type="Proteomes" id="UP000348942"/>
    </source>
</evidence>
<gene>
    <name evidence="1" type="ORF">GFB47_14420</name>
</gene>
<dbReference type="AlphaFoldDB" id="A0A5Q0TKJ5"/>
<dbReference type="RefSeq" id="WP_153448738.1">
    <property type="nucleotide sequence ID" value="NZ_CP045700.1"/>
</dbReference>
<dbReference type="EMBL" id="CP045700">
    <property type="protein sequence ID" value="QGA66605.1"/>
    <property type="molecule type" value="Genomic_DNA"/>
</dbReference>
<proteinExistence type="predicted"/>
<keyword evidence="2" id="KW-1185">Reference proteome</keyword>
<evidence type="ECO:0000313" key="1">
    <source>
        <dbReference type="EMBL" id="QGA66605.1"/>
    </source>
</evidence>
<reference evidence="1 2" key="1">
    <citation type="submission" date="2019-10" db="EMBL/GenBank/DDBJ databases">
        <title>Vibrio sp. nov., isolated from Coralline algae surface.</title>
        <authorList>
            <person name="Geng Y."/>
            <person name="Zhang X."/>
        </authorList>
    </citation>
    <scope>NUCLEOTIDE SEQUENCE [LARGE SCALE GENOMIC DNA]</scope>
    <source>
        <strain evidence="1 2">SM1977</strain>
    </source>
</reference>
<dbReference type="Proteomes" id="UP000348942">
    <property type="component" value="Chromosome 2"/>
</dbReference>
<name>A0A5Q0TKJ5_9VIBR</name>
<accession>A0A5Q0TKJ5</accession>